<gene>
    <name evidence="5" type="ORF">COU88_03860</name>
</gene>
<reference evidence="6" key="1">
    <citation type="submission" date="2017-09" db="EMBL/GenBank/DDBJ databases">
        <title>Depth-based differentiation of microbial function through sediment-hosted aquifers and enrichment of novel symbionts in the deep terrestrial subsurface.</title>
        <authorList>
            <person name="Probst A.J."/>
            <person name="Ladd B."/>
            <person name="Jarett J.K."/>
            <person name="Geller-Mcgrath D.E."/>
            <person name="Sieber C.M.K."/>
            <person name="Emerson J.B."/>
            <person name="Anantharaman K."/>
            <person name="Thomas B.C."/>
            <person name="Malmstrom R."/>
            <person name="Stieglmeier M."/>
            <person name="Klingl A."/>
            <person name="Woyke T."/>
            <person name="Ryan C.M."/>
            <person name="Banfield J.F."/>
        </authorList>
    </citation>
    <scope>NUCLEOTIDE SEQUENCE [LARGE SCALE GENOMIC DNA]</scope>
</reference>
<evidence type="ECO:0000313" key="5">
    <source>
        <dbReference type="EMBL" id="PJE62654.1"/>
    </source>
</evidence>
<protein>
    <recommendedName>
        <fullName evidence="4">Glycosyltransferase 2-like domain-containing protein</fullName>
    </recommendedName>
</protein>
<evidence type="ECO:0000256" key="2">
    <source>
        <dbReference type="ARBA" id="ARBA00022676"/>
    </source>
</evidence>
<comment type="caution">
    <text evidence="5">The sequence shown here is derived from an EMBL/GenBank/DDBJ whole genome shotgun (WGS) entry which is preliminary data.</text>
</comment>
<keyword evidence="3" id="KW-0808">Transferase</keyword>
<dbReference type="AlphaFoldDB" id="A0A2M8KRV0"/>
<comment type="similarity">
    <text evidence="1">Belongs to the glycosyltransferase 2 family.</text>
</comment>
<evidence type="ECO:0000256" key="3">
    <source>
        <dbReference type="ARBA" id="ARBA00022679"/>
    </source>
</evidence>
<proteinExistence type="inferred from homology"/>
<sequence length="277" mass="31913">MLYMSHTLAILTVVYRNYTTLKDFFESLSRQTSKDFHVYIFDGSPEKEQIDLPPYAECVQGENKGYANGIEAVIAQTKNKYDYFAVVNSDIIFDTYFVENTIRGLTENPKSLIGGKIYYAPGYEYHTTRYRANDQGHVLWYAGGYIDWNNVLAIHRGVDSVDVGQFNTKENTDFITGCLICYTKQTALILGKWDTGYTMYFEDADYCARAKQKNISLIYDPSIIIWHKNAQSAGGSGSRSQEKFMNRSRLLFGLRYAPLRTKAHLLKNEILRFLRFK</sequence>
<evidence type="ECO:0000313" key="6">
    <source>
        <dbReference type="Proteomes" id="UP000229554"/>
    </source>
</evidence>
<name>A0A2M8KRV0_9BACT</name>
<dbReference type="Gene3D" id="3.90.550.10">
    <property type="entry name" value="Spore Coat Polysaccharide Biosynthesis Protein SpsA, Chain A"/>
    <property type="match status" value="1"/>
</dbReference>
<feature type="domain" description="Glycosyltransferase 2-like" evidence="4">
    <location>
        <begin position="10"/>
        <end position="133"/>
    </location>
</feature>
<keyword evidence="2" id="KW-0328">Glycosyltransferase</keyword>
<dbReference type="GO" id="GO:0016757">
    <property type="term" value="F:glycosyltransferase activity"/>
    <property type="evidence" value="ECO:0007669"/>
    <property type="project" value="UniProtKB-KW"/>
</dbReference>
<accession>A0A2M8KRV0</accession>
<organism evidence="5 6">
    <name type="scientific">Candidatus Roizmanbacteria bacterium CG10_big_fil_rev_8_21_14_0_10_39_6</name>
    <dbReference type="NCBI Taxonomy" id="1974853"/>
    <lineage>
        <taxon>Bacteria</taxon>
        <taxon>Candidatus Roizmaniibacteriota</taxon>
    </lineage>
</organism>
<dbReference type="SUPFAM" id="SSF53448">
    <property type="entry name" value="Nucleotide-diphospho-sugar transferases"/>
    <property type="match status" value="1"/>
</dbReference>
<evidence type="ECO:0000256" key="1">
    <source>
        <dbReference type="ARBA" id="ARBA00006739"/>
    </source>
</evidence>
<dbReference type="PANTHER" id="PTHR43179">
    <property type="entry name" value="RHAMNOSYLTRANSFERASE WBBL"/>
    <property type="match status" value="1"/>
</dbReference>
<dbReference type="PANTHER" id="PTHR43179:SF12">
    <property type="entry name" value="GALACTOFURANOSYLTRANSFERASE GLFT2"/>
    <property type="match status" value="1"/>
</dbReference>
<evidence type="ECO:0000259" key="4">
    <source>
        <dbReference type="Pfam" id="PF00535"/>
    </source>
</evidence>
<dbReference type="Proteomes" id="UP000229554">
    <property type="component" value="Unassembled WGS sequence"/>
</dbReference>
<dbReference type="InterPro" id="IPR029044">
    <property type="entry name" value="Nucleotide-diphossugar_trans"/>
</dbReference>
<dbReference type="InterPro" id="IPR001173">
    <property type="entry name" value="Glyco_trans_2-like"/>
</dbReference>
<dbReference type="EMBL" id="PFED01000154">
    <property type="protein sequence ID" value="PJE62654.1"/>
    <property type="molecule type" value="Genomic_DNA"/>
</dbReference>
<dbReference type="Pfam" id="PF00535">
    <property type="entry name" value="Glycos_transf_2"/>
    <property type="match status" value="1"/>
</dbReference>